<organism evidence="1 2">
    <name type="scientific">Sphingobium quisquiliarum P25</name>
    <dbReference type="NCBI Taxonomy" id="1329909"/>
    <lineage>
        <taxon>Bacteria</taxon>
        <taxon>Pseudomonadati</taxon>
        <taxon>Pseudomonadota</taxon>
        <taxon>Alphaproteobacteria</taxon>
        <taxon>Sphingomonadales</taxon>
        <taxon>Sphingomonadaceae</taxon>
        <taxon>Sphingobium</taxon>
    </lineage>
</organism>
<protein>
    <submittedName>
        <fullName evidence="1">Uncharacterized protein</fullName>
    </submittedName>
</protein>
<dbReference type="EMBL" id="ATHO01000016">
    <property type="protein sequence ID" value="EQB13527.1"/>
    <property type="molecule type" value="Genomic_DNA"/>
</dbReference>
<dbReference type="Proteomes" id="UP000015525">
    <property type="component" value="Unassembled WGS sequence"/>
</dbReference>
<feature type="non-terminal residue" evidence="1">
    <location>
        <position position="1"/>
    </location>
</feature>
<dbReference type="RefSeq" id="WP_021236813.1">
    <property type="nucleotide sequence ID" value="NZ_ATHO01000016.1"/>
</dbReference>
<evidence type="ECO:0000313" key="1">
    <source>
        <dbReference type="EMBL" id="EQB13527.1"/>
    </source>
</evidence>
<sequence>PASSAPPPAPVEWQYRATTPGNWSYRTDPAGSSATFSAASAAPLVVLRCDRAGRRISLTRAGGGQGAMVIRTSYGAVSWPASASPAGMVATRAAADATLDQIAYSRGRFALEVAGGDMLILPVWAEVSRVIEDCRG</sequence>
<name>T0HKH7_9SPHN</name>
<gene>
    <name evidence="1" type="ORF">L288_02480</name>
</gene>
<evidence type="ECO:0000313" key="2">
    <source>
        <dbReference type="Proteomes" id="UP000015525"/>
    </source>
</evidence>
<keyword evidence="2" id="KW-1185">Reference proteome</keyword>
<comment type="caution">
    <text evidence="1">The sequence shown here is derived from an EMBL/GenBank/DDBJ whole genome shotgun (WGS) entry which is preliminary data.</text>
</comment>
<reference evidence="1 2" key="1">
    <citation type="journal article" date="2013" name="Genome Announc.">
        <title>Draft Genome Sequence of Sphingobium quisquiliarum Strain P25T, a Novel Hexachlorocyclohexane (HCH)-Degrading Bacterium Isolated from an HCH Dumpsite.</title>
        <authorList>
            <person name="Kumar Singh A."/>
            <person name="Sangwan N."/>
            <person name="Sharma A."/>
            <person name="Gupta V."/>
            <person name="Khurana J.P."/>
            <person name="Lal R."/>
        </authorList>
    </citation>
    <scope>NUCLEOTIDE SEQUENCE [LARGE SCALE GENOMIC DNA]</scope>
    <source>
        <strain evidence="1 2">P25</strain>
    </source>
</reference>
<accession>T0HKH7</accession>
<dbReference type="PATRIC" id="fig|1329909.3.peg.464"/>
<proteinExistence type="predicted"/>
<dbReference type="AlphaFoldDB" id="T0HKH7"/>